<dbReference type="STRING" id="1123285.SAMN05660235_01931"/>
<dbReference type="EMBL" id="FNBU01000014">
    <property type="protein sequence ID" value="SDF53996.1"/>
    <property type="molecule type" value="Genomic_DNA"/>
</dbReference>
<proteinExistence type="predicted"/>
<organism evidence="1 2">
    <name type="scientific">Sporolituus thermophilus DSM 23256</name>
    <dbReference type="NCBI Taxonomy" id="1123285"/>
    <lineage>
        <taxon>Bacteria</taxon>
        <taxon>Bacillati</taxon>
        <taxon>Bacillota</taxon>
        <taxon>Negativicutes</taxon>
        <taxon>Selenomonadales</taxon>
        <taxon>Sporomusaceae</taxon>
        <taxon>Sporolituus</taxon>
    </lineage>
</organism>
<evidence type="ECO:0000313" key="2">
    <source>
        <dbReference type="Proteomes" id="UP000243333"/>
    </source>
</evidence>
<dbReference type="RefSeq" id="WP_093690324.1">
    <property type="nucleotide sequence ID" value="NZ_FNBU01000014.1"/>
</dbReference>
<dbReference type="InterPro" id="IPR007922">
    <property type="entry name" value="DciA-like"/>
</dbReference>
<dbReference type="Pfam" id="PF05258">
    <property type="entry name" value="DciA"/>
    <property type="match status" value="1"/>
</dbReference>
<keyword evidence="2" id="KW-1185">Reference proteome</keyword>
<dbReference type="AlphaFoldDB" id="A0A1G7LX73"/>
<dbReference type="Proteomes" id="UP000243333">
    <property type="component" value="Unassembled WGS sequence"/>
</dbReference>
<name>A0A1G7LX73_9FIRM</name>
<evidence type="ECO:0000313" key="1">
    <source>
        <dbReference type="EMBL" id="SDF53996.1"/>
    </source>
</evidence>
<dbReference type="OrthoDB" id="46633at2"/>
<dbReference type="PANTHER" id="PTHR36456:SF1">
    <property type="entry name" value="UPF0232 PROTEIN SCO3875"/>
    <property type="match status" value="1"/>
</dbReference>
<protein>
    <recommendedName>
        <fullName evidence="3">DUF721 domain-containing protein</fullName>
    </recommendedName>
</protein>
<dbReference type="PANTHER" id="PTHR36456">
    <property type="entry name" value="UPF0232 PROTEIN SCO3875"/>
    <property type="match status" value="1"/>
</dbReference>
<gene>
    <name evidence="1" type="ORF">SAMN05660235_01931</name>
</gene>
<accession>A0A1G7LX73</accession>
<sequence length="286" mass="32256">MIRLGETIGPTLEKLGLAKKFKAQSVIYHWREIVGDDIAAHARPAAVERGTLILVVTSSVWSHHLSTMKQVLLDKINAFLGDKVIVAIRFQAGYFKDCPNYDENGEIQEEPPLAYKLRAIRLEADEVKKAQEMVTAIADEQLRSCLLRLLLKDFAYTKLKRLSGWRPCAGCGVLCRPEHKYCVACGIAEKDRRQREITGILQEAPWLTYTELKEYFPCSAYEYYQAKKHLINKLLANVKSGQADKLTAATVVMLATGQRPQDLDQGMIAREIEKIGRNQYVFTPGG</sequence>
<reference evidence="2" key="1">
    <citation type="submission" date="2016-10" db="EMBL/GenBank/DDBJ databases">
        <authorList>
            <person name="Varghese N."/>
            <person name="Submissions S."/>
        </authorList>
    </citation>
    <scope>NUCLEOTIDE SEQUENCE [LARGE SCALE GENOMIC DNA]</scope>
    <source>
        <strain evidence="2">DSM 23256</strain>
    </source>
</reference>
<evidence type="ECO:0008006" key="3">
    <source>
        <dbReference type="Google" id="ProtNLM"/>
    </source>
</evidence>